<accession>A0A8H4VX62</accession>
<dbReference type="AlphaFoldDB" id="A0A8H4VX62"/>
<dbReference type="InterPro" id="IPR044880">
    <property type="entry name" value="NCX_ion-bd_dom_sf"/>
</dbReference>
<evidence type="ECO:0000256" key="7">
    <source>
        <dbReference type="ARBA" id="ARBA00022989"/>
    </source>
</evidence>
<keyword evidence="6 10" id="KW-0106">Calcium</keyword>
<keyword evidence="3 10" id="KW-0813">Transport</keyword>
<dbReference type="PANTHER" id="PTHR31503:SF22">
    <property type="entry name" value="VACUOLAR CALCIUM ION TRANSPORTER"/>
    <property type="match status" value="1"/>
</dbReference>
<evidence type="ECO:0000256" key="4">
    <source>
        <dbReference type="ARBA" id="ARBA00022568"/>
    </source>
</evidence>
<evidence type="ECO:0000256" key="1">
    <source>
        <dbReference type="ARBA" id="ARBA00004127"/>
    </source>
</evidence>
<dbReference type="Proteomes" id="UP000566819">
    <property type="component" value="Unassembled WGS sequence"/>
</dbReference>
<keyword evidence="10" id="KW-0050">Antiport</keyword>
<dbReference type="InterPro" id="IPR004798">
    <property type="entry name" value="CAX-like"/>
</dbReference>
<dbReference type="EMBL" id="JAAMPI010001356">
    <property type="protein sequence ID" value="KAF4625527.1"/>
    <property type="molecule type" value="Genomic_DNA"/>
</dbReference>
<feature type="transmembrane region" description="Helical" evidence="10">
    <location>
        <begin position="400"/>
        <end position="421"/>
    </location>
</feature>
<dbReference type="Gene3D" id="1.20.1420.30">
    <property type="entry name" value="NCX, central ion-binding region"/>
    <property type="match status" value="1"/>
</dbReference>
<comment type="function">
    <text evidence="10">Has a role in promoting intracellular calcium ion sequestration via the exchange of calcium ions for hydrogen ions across the vacuolar membrane. Involved also in manganese ion homeostasis via its uptake into the vacuole.</text>
</comment>
<keyword evidence="14" id="KW-1185">Reference proteome</keyword>
<feature type="transmembrane region" description="Helical" evidence="10">
    <location>
        <begin position="372"/>
        <end position="394"/>
    </location>
</feature>
<evidence type="ECO:0000256" key="11">
    <source>
        <dbReference type="SAM" id="MobiDB-lite"/>
    </source>
</evidence>
<comment type="similarity">
    <text evidence="2 10">Belongs to the Ca(2+):cation antiporter (CaCA) (TC 2.A.19) family.</text>
</comment>
<reference evidence="13 14" key="1">
    <citation type="submission" date="2020-03" db="EMBL/GenBank/DDBJ databases">
        <title>Draft Genome Sequence of Cudoniella acicularis.</title>
        <authorList>
            <person name="Buettner E."/>
            <person name="Kellner H."/>
        </authorList>
    </citation>
    <scope>NUCLEOTIDE SEQUENCE [LARGE SCALE GENOMIC DNA]</scope>
    <source>
        <strain evidence="13 14">DSM 108380</strain>
    </source>
</reference>
<comment type="caution">
    <text evidence="13">The sequence shown here is derived from an EMBL/GenBank/DDBJ whole genome shotgun (WGS) entry which is preliminary data.</text>
</comment>
<keyword evidence="9 10" id="KW-0472">Membrane</keyword>
<dbReference type="OrthoDB" id="1699231at2759"/>
<dbReference type="Pfam" id="PF01699">
    <property type="entry name" value="Na_Ca_ex"/>
    <property type="match status" value="2"/>
</dbReference>
<evidence type="ECO:0000313" key="14">
    <source>
        <dbReference type="Proteomes" id="UP000566819"/>
    </source>
</evidence>
<feature type="transmembrane region" description="Helical" evidence="10">
    <location>
        <begin position="113"/>
        <end position="133"/>
    </location>
</feature>
<feature type="transmembrane region" description="Helical" evidence="10">
    <location>
        <begin position="337"/>
        <end position="360"/>
    </location>
</feature>
<evidence type="ECO:0000256" key="9">
    <source>
        <dbReference type="ARBA" id="ARBA00023136"/>
    </source>
</evidence>
<keyword evidence="5 10" id="KW-0812">Transmembrane</keyword>
<evidence type="ECO:0000256" key="8">
    <source>
        <dbReference type="ARBA" id="ARBA00023065"/>
    </source>
</evidence>
<evidence type="ECO:0000313" key="13">
    <source>
        <dbReference type="EMBL" id="KAF4625527.1"/>
    </source>
</evidence>
<protein>
    <recommendedName>
        <fullName evidence="10">Vacuolar calcium ion transporter</fullName>
    </recommendedName>
</protein>
<proteinExistence type="inferred from homology"/>
<gene>
    <name evidence="13" type="ORF">G7Y89_g12637</name>
</gene>
<keyword evidence="4 10" id="KW-0109">Calcium transport</keyword>
<evidence type="ECO:0000256" key="6">
    <source>
        <dbReference type="ARBA" id="ARBA00022837"/>
    </source>
</evidence>
<dbReference type="InterPro" id="IPR004713">
    <property type="entry name" value="CaH_exchang"/>
</dbReference>
<keyword evidence="8 10" id="KW-0406">Ion transport</keyword>
<feature type="compositionally biased region" description="Low complexity" evidence="11">
    <location>
        <begin position="21"/>
        <end position="35"/>
    </location>
</feature>
<dbReference type="GO" id="GO:0006874">
    <property type="term" value="P:intracellular calcium ion homeostasis"/>
    <property type="evidence" value="ECO:0007669"/>
    <property type="project" value="TreeGrafter"/>
</dbReference>
<feature type="domain" description="Sodium/calcium exchanger membrane region" evidence="12">
    <location>
        <begin position="309"/>
        <end position="446"/>
    </location>
</feature>
<sequence>MSRAALTASIDDSVSKPPIPTISSPSRRQRIPSRSPYVEPAAWRKCILSSSSIPTPNPNPNFALRERGEQAVQVWWQPGDMKMLCYRLVRANWLLVMVPIGILAGMLGWPVLAIFLCNLLALVALAPLMTALVDKLAAAFGDKLGRLLTATMGNVMEIMLGIVALVQGHTVVARTSLLGSMLSYALLVLGSTIFLAGYNKQNLKFNGPLTSTLSSIMMAMTTALVILTIMAVTSSGDHKDDHLLVLSHGAAIILLAVFVMYLNFQVNTHAWFLDTLKESDTTSGTNRNVANEHSRSTLRLRTASSVGGIATLCAIVCASFLVDNVEGTAKVLGTSKAFLSLVALPFCGYAAKGVATISLARRNRIDYVVKSIIDHILQIILFVFPLLVLLGWIIRQPFTLNFNIFEATTFFLAIIIMTSIIRGGSSNYFDGIMLVGTYVLIAATFFLRPVA</sequence>
<dbReference type="InterPro" id="IPR004837">
    <property type="entry name" value="NaCa_Exmemb"/>
</dbReference>
<feature type="region of interest" description="Disordered" evidence="11">
    <location>
        <begin position="1"/>
        <end position="35"/>
    </location>
</feature>
<evidence type="ECO:0000256" key="10">
    <source>
        <dbReference type="RuleBase" id="RU365028"/>
    </source>
</evidence>
<evidence type="ECO:0000256" key="3">
    <source>
        <dbReference type="ARBA" id="ARBA00022448"/>
    </source>
</evidence>
<feature type="transmembrane region" description="Helical" evidence="10">
    <location>
        <begin position="303"/>
        <end position="322"/>
    </location>
</feature>
<feature type="transmembrane region" description="Helical" evidence="10">
    <location>
        <begin position="178"/>
        <end position="198"/>
    </location>
</feature>
<keyword evidence="7 10" id="KW-1133">Transmembrane helix</keyword>
<feature type="transmembrane region" description="Helical" evidence="10">
    <location>
        <begin position="145"/>
        <end position="166"/>
    </location>
</feature>
<dbReference type="PANTHER" id="PTHR31503">
    <property type="entry name" value="VACUOLAR CALCIUM ION TRANSPORTER"/>
    <property type="match status" value="1"/>
</dbReference>
<feature type="transmembrane region" description="Helical" evidence="10">
    <location>
        <begin position="428"/>
        <end position="447"/>
    </location>
</feature>
<keyword evidence="10" id="KW-0926">Vacuole</keyword>
<dbReference type="GO" id="GO:0005774">
    <property type="term" value="C:vacuolar membrane"/>
    <property type="evidence" value="ECO:0007669"/>
    <property type="project" value="UniProtKB-SubCell"/>
</dbReference>
<feature type="transmembrane region" description="Helical" evidence="10">
    <location>
        <begin position="244"/>
        <end position="264"/>
    </location>
</feature>
<dbReference type="GO" id="GO:0012505">
    <property type="term" value="C:endomembrane system"/>
    <property type="evidence" value="ECO:0007669"/>
    <property type="project" value="UniProtKB-SubCell"/>
</dbReference>
<feature type="domain" description="Sodium/calcium exchanger membrane region" evidence="12">
    <location>
        <begin position="112"/>
        <end position="266"/>
    </location>
</feature>
<evidence type="ECO:0000256" key="2">
    <source>
        <dbReference type="ARBA" id="ARBA00008170"/>
    </source>
</evidence>
<feature type="transmembrane region" description="Helical" evidence="10">
    <location>
        <begin position="91"/>
        <end position="107"/>
    </location>
</feature>
<organism evidence="13 14">
    <name type="scientific">Cudoniella acicularis</name>
    <dbReference type="NCBI Taxonomy" id="354080"/>
    <lineage>
        <taxon>Eukaryota</taxon>
        <taxon>Fungi</taxon>
        <taxon>Dikarya</taxon>
        <taxon>Ascomycota</taxon>
        <taxon>Pezizomycotina</taxon>
        <taxon>Leotiomycetes</taxon>
        <taxon>Helotiales</taxon>
        <taxon>Tricladiaceae</taxon>
        <taxon>Cudoniella</taxon>
    </lineage>
</organism>
<feature type="transmembrane region" description="Helical" evidence="10">
    <location>
        <begin position="210"/>
        <end position="232"/>
    </location>
</feature>
<dbReference type="GO" id="GO:0015369">
    <property type="term" value="F:calcium:proton antiporter activity"/>
    <property type="evidence" value="ECO:0007669"/>
    <property type="project" value="UniProtKB-UniRule"/>
</dbReference>
<evidence type="ECO:0000259" key="12">
    <source>
        <dbReference type="Pfam" id="PF01699"/>
    </source>
</evidence>
<comment type="subcellular location">
    <subcellularLocation>
        <location evidence="1">Endomembrane system</location>
        <topology evidence="1">Multi-pass membrane protein</topology>
    </subcellularLocation>
    <subcellularLocation>
        <location evidence="10">Vacuole membrane</location>
    </subcellularLocation>
</comment>
<evidence type="ECO:0000256" key="5">
    <source>
        <dbReference type="ARBA" id="ARBA00022692"/>
    </source>
</evidence>
<dbReference type="NCBIfam" id="TIGR00378">
    <property type="entry name" value="cax"/>
    <property type="match status" value="1"/>
</dbReference>
<name>A0A8H4VX62_9HELO</name>